<evidence type="ECO:0000256" key="5">
    <source>
        <dbReference type="PROSITE-ProRule" id="PRU01251"/>
    </source>
</evidence>
<keyword evidence="2 5" id="KW-0677">Repeat</keyword>
<comment type="similarity">
    <text evidence="1">Belongs to the ClpA/ClpB family.</text>
</comment>
<dbReference type="Pfam" id="PF26587">
    <property type="entry name" value="AAA_lid_SMAX1"/>
    <property type="match status" value="1"/>
</dbReference>
<evidence type="ECO:0000313" key="8">
    <source>
        <dbReference type="EMBL" id="KAF7153781.1"/>
    </source>
</evidence>
<feature type="region of interest" description="Disordered" evidence="6">
    <location>
        <begin position="1031"/>
        <end position="1059"/>
    </location>
</feature>
<dbReference type="PANTHER" id="PTHR43572">
    <property type="entry name" value="CHAPERONE PROTEIN CLPD, CHLOROPLASTIC"/>
    <property type="match status" value="1"/>
</dbReference>
<organism evidence="8 9">
    <name type="scientific">Rhododendron simsii</name>
    <name type="common">Sims's rhododendron</name>
    <dbReference type="NCBI Taxonomy" id="118357"/>
    <lineage>
        <taxon>Eukaryota</taxon>
        <taxon>Viridiplantae</taxon>
        <taxon>Streptophyta</taxon>
        <taxon>Embryophyta</taxon>
        <taxon>Tracheophyta</taxon>
        <taxon>Spermatophyta</taxon>
        <taxon>Magnoliopsida</taxon>
        <taxon>eudicotyledons</taxon>
        <taxon>Gunneridae</taxon>
        <taxon>Pentapetalae</taxon>
        <taxon>asterids</taxon>
        <taxon>Ericales</taxon>
        <taxon>Ericaceae</taxon>
        <taxon>Ericoideae</taxon>
        <taxon>Rhodoreae</taxon>
        <taxon>Rhododendron</taxon>
    </lineage>
</organism>
<keyword evidence="9" id="KW-1185">Reference proteome</keyword>
<dbReference type="Gene3D" id="3.40.50.300">
    <property type="entry name" value="P-loop containing nucleotide triphosphate hydrolases"/>
    <property type="match status" value="1"/>
</dbReference>
<dbReference type="PANTHER" id="PTHR43572:SF38">
    <property type="entry name" value="PROTEIN SMAX1-LIKE 6"/>
    <property type="match status" value="1"/>
</dbReference>
<evidence type="ECO:0000256" key="4">
    <source>
        <dbReference type="ARBA" id="ARBA00023163"/>
    </source>
</evidence>
<name>A0A834HFR6_RHOSS</name>
<dbReference type="GO" id="GO:0016887">
    <property type="term" value="F:ATP hydrolysis activity"/>
    <property type="evidence" value="ECO:0007669"/>
    <property type="project" value="InterPro"/>
</dbReference>
<evidence type="ECO:0000259" key="7">
    <source>
        <dbReference type="PROSITE" id="PS51903"/>
    </source>
</evidence>
<dbReference type="EMBL" id="WJXA01000001">
    <property type="protein sequence ID" value="KAF7153781.1"/>
    <property type="molecule type" value="Genomic_DNA"/>
</dbReference>
<feature type="domain" description="Clp R" evidence="7">
    <location>
        <begin position="8"/>
        <end position="180"/>
    </location>
</feature>
<feature type="region of interest" description="Disordered" evidence="6">
    <location>
        <begin position="636"/>
        <end position="685"/>
    </location>
</feature>
<dbReference type="InterPro" id="IPR058954">
    <property type="entry name" value="AAA_lid_SMAX1"/>
</dbReference>
<evidence type="ECO:0000256" key="2">
    <source>
        <dbReference type="ARBA" id="ARBA00022737"/>
    </source>
</evidence>
<dbReference type="Pfam" id="PF23569">
    <property type="entry name" value="NBD_SMAX1"/>
    <property type="match status" value="1"/>
</dbReference>
<dbReference type="Gene3D" id="1.10.1780.10">
    <property type="entry name" value="Clp, N-terminal domain"/>
    <property type="match status" value="1"/>
</dbReference>
<evidence type="ECO:0000256" key="3">
    <source>
        <dbReference type="ARBA" id="ARBA00023015"/>
    </source>
</evidence>
<dbReference type="AlphaFoldDB" id="A0A834HFR6"/>
<evidence type="ECO:0000256" key="6">
    <source>
        <dbReference type="SAM" id="MobiDB-lite"/>
    </source>
</evidence>
<dbReference type="PROSITE" id="PS51903">
    <property type="entry name" value="CLP_R"/>
    <property type="match status" value="1"/>
</dbReference>
<dbReference type="SUPFAM" id="SSF52540">
    <property type="entry name" value="P-loop containing nucleoside triphosphate hydrolases"/>
    <property type="match status" value="1"/>
</dbReference>
<evidence type="ECO:0000313" key="9">
    <source>
        <dbReference type="Proteomes" id="UP000626092"/>
    </source>
</evidence>
<dbReference type="GO" id="GO:0005524">
    <property type="term" value="F:ATP binding"/>
    <property type="evidence" value="ECO:0007669"/>
    <property type="project" value="InterPro"/>
</dbReference>
<feature type="compositionally biased region" description="Low complexity" evidence="6">
    <location>
        <begin position="643"/>
        <end position="658"/>
    </location>
</feature>
<dbReference type="CDD" id="cd19499">
    <property type="entry name" value="RecA-like_ClpB_Hsp104-like"/>
    <property type="match status" value="1"/>
</dbReference>
<sequence>MPTPVCTARQCLTDEAARALDDAVSVARRRSHSQTTSLHAVSALLSPPSSALRDACARSRSSSYSPRLQFRALELSVGVSLDRLQTAKGVDDPPVSNSLMAAIKRSQANQRRHPETFHLYQQVQHHQSGQSSISWVKVELKHFLLSILDDPIVSRVFGDAGFRSTEIKLAILQPPPMISKFPLSRCPPLFLCNLPGSDADRANRVNFSFPFAGFEDGDENRRRIGEVLTKKGKNKNPLLIGVCANGALSSFKEWIGKGKTRLLPAEIDGLSLVCMEKEVSGGSKEMVDLKLKQVGDLVENGTGPGVLVNIGELRGLIGDGGRVDNGKYVVSKLSGLLEVHEGKLWLIGAVESYEAYMKILGQFPDIEKDWNLQVLPITSSKPSSGGLCSKPRDNLKMTNQTLSDLRAGYNPFLFVFVSKQRILDSVGLLSEPFEKYQWVRVVVSEDMGKERVELYMSTFDALISLKSKSLNGKLNRVPDFNSELSNLARMLMGSLSNSLMGSFVPFGGFFPSPSEIQNLLSSTNQSTRCYLCNEKYEQEASVILKGGPTASVADQFSATVSPWLQSDTAECEASKRVDIVKAKDDGGVLNAKLMGLQRKWNDICQRLHPIRQPFSSDISQNRTQTPRLEEFQFAVERNRSSSKDSSLNGSGSSNLISSTPKDLRKVSPAKQSVQSPVASEDENTSFQSRLLVEPSIANVTTDLGLGTLYSVSGREAGNLLFEDRRNRLHCSTGSVPAESTGVSEIASYKIAPPSLGGEVHSKDFKALWRTLTEKVGRQGEAICTVSQTVSRCRTGNGRLRGSNHRGDIWLSFVGDDKVGKKRTAAALAEIIFGSRESLISVDLSSEDGMSYSNSIFDPRDLKRCDVRFRGKTVADYIAEGLSRKPQSVVFLENVDKADFPAQTSLAQAIRTGRFPDSHGREISINNAIFVTTANPRKNTKEIISGKDVRFSEERILGAKGLQMQVLVGCVAGNVAKTKGMNISIMQSKETSKAVSVNKRKLIDMNKSAEQDRTLGITKRAHKASKSCLDLNLPVVEEEEEEEEEENNDYRNSDSDSNSEKSDVWLEDFCSQVDEKVVFDPFDFDALADELLKEIDRVFKSTVGHEAMLQIDEEVMVSMLAAAWLSERKRAVEDWVEQVLGRSFAESQERYHLTSQNVLKLVACEGLLVEEQAPEVCLPTRIILK</sequence>
<dbReference type="InterPro" id="IPR051650">
    <property type="entry name" value="SL_signaling_regulator"/>
</dbReference>
<keyword evidence="3" id="KW-0805">Transcription regulation</keyword>
<evidence type="ECO:0000256" key="1">
    <source>
        <dbReference type="ARBA" id="ARBA00008675"/>
    </source>
</evidence>
<dbReference type="Proteomes" id="UP000626092">
    <property type="component" value="Unassembled WGS sequence"/>
</dbReference>
<proteinExistence type="inferred from homology"/>
<reference evidence="8" key="1">
    <citation type="submission" date="2019-11" db="EMBL/GenBank/DDBJ databases">
        <authorList>
            <person name="Liu Y."/>
            <person name="Hou J."/>
            <person name="Li T.-Q."/>
            <person name="Guan C.-H."/>
            <person name="Wu X."/>
            <person name="Wu H.-Z."/>
            <person name="Ling F."/>
            <person name="Zhang R."/>
            <person name="Shi X.-G."/>
            <person name="Ren J.-P."/>
            <person name="Chen E.-F."/>
            <person name="Sun J.-M."/>
        </authorList>
    </citation>
    <scope>NUCLEOTIDE SEQUENCE</scope>
    <source>
        <strain evidence="8">Adult_tree_wgs_1</strain>
        <tissue evidence="8">Leaves</tissue>
    </source>
</reference>
<dbReference type="OrthoDB" id="1723324at2759"/>
<dbReference type="InterPro" id="IPR036628">
    <property type="entry name" value="Clp_N_dom_sf"/>
</dbReference>
<comment type="caution">
    <text evidence="8">The sequence shown here is derived from an EMBL/GenBank/DDBJ whole genome shotgun (WGS) entry which is preliminary data.</text>
</comment>
<protein>
    <recommendedName>
        <fullName evidence="7">Clp R domain-containing protein</fullName>
    </recommendedName>
</protein>
<dbReference type="Pfam" id="PF07724">
    <property type="entry name" value="AAA_2"/>
    <property type="match status" value="1"/>
</dbReference>
<accession>A0A834HFR6</accession>
<dbReference type="InterPro" id="IPR027417">
    <property type="entry name" value="P-loop_NTPase"/>
</dbReference>
<gene>
    <name evidence="8" type="ORF">RHSIM_Rhsim01G0236800</name>
</gene>
<feature type="compositionally biased region" description="Acidic residues" evidence="6">
    <location>
        <begin position="1035"/>
        <end position="1046"/>
    </location>
</feature>
<dbReference type="SUPFAM" id="SSF81923">
    <property type="entry name" value="Double Clp-N motif"/>
    <property type="match status" value="1"/>
</dbReference>
<keyword evidence="4" id="KW-0804">Transcription</keyword>
<feature type="compositionally biased region" description="Basic and acidic residues" evidence="6">
    <location>
        <begin position="1047"/>
        <end position="1059"/>
    </location>
</feature>
<dbReference type="InterPro" id="IPR003959">
    <property type="entry name" value="ATPase_AAA_core"/>
</dbReference>
<dbReference type="InterPro" id="IPR058680">
    <property type="entry name" value="NBD_SMAX1-like"/>
</dbReference>
<dbReference type="InterPro" id="IPR004176">
    <property type="entry name" value="Clp_R_N"/>
</dbReference>